<accession>A0A0F6YQ37</accession>
<protein>
    <submittedName>
        <fullName evidence="1">Head-to-tail adaptor</fullName>
    </submittedName>
</protein>
<dbReference type="OrthoDB" id="14052at10239"/>
<dbReference type="RefSeq" id="YP_009198352.1">
    <property type="nucleotide sequence ID" value="NC_028796.1"/>
</dbReference>
<dbReference type="KEGG" id="vg:26646438"/>
<keyword evidence="2" id="KW-1185">Reference proteome</keyword>
<dbReference type="GeneID" id="26646438"/>
<dbReference type="EMBL" id="KR080195">
    <property type="protein sequence ID" value="AKF14368.1"/>
    <property type="molecule type" value="Genomic_DNA"/>
</dbReference>
<evidence type="ECO:0000313" key="2">
    <source>
        <dbReference type="Proteomes" id="UP000214372"/>
    </source>
</evidence>
<organism evidence="1 2">
    <name type="scientific">Mycobacterium phage Phayonce</name>
    <dbReference type="NCBI Taxonomy" id="1647302"/>
    <lineage>
        <taxon>Viruses</taxon>
        <taxon>Duplodnaviria</taxon>
        <taxon>Heunggongvirae</taxon>
        <taxon>Uroviricota</taxon>
        <taxon>Caudoviricetes</taxon>
        <taxon>Pclasvirinae</taxon>
        <taxon>Phayoncevirus</taxon>
        <taxon>Phayoncevirus phayonce</taxon>
    </lineage>
</organism>
<evidence type="ECO:0000313" key="1">
    <source>
        <dbReference type="EMBL" id="AKF14368.1"/>
    </source>
</evidence>
<proteinExistence type="predicted"/>
<dbReference type="Proteomes" id="UP000214372">
    <property type="component" value="Segment"/>
</dbReference>
<gene>
    <name evidence="1" type="primary">8</name>
    <name evidence="1" type="ORF">SEA_PHAYONCE_8</name>
</gene>
<reference evidence="1 2" key="1">
    <citation type="journal article" date="2015" name="Genome Announc.">
        <title>Genome Sequence of Mycobacteriophage Phayonce.</title>
        <authorList>
            <person name="Pope W.H."/>
            <person name="Jacobetz E."/>
            <person name="Johnson C.A."/>
            <person name="Kihle B.L."/>
            <person name="Sobeski M.A."/>
            <person name="Werner M.B."/>
            <person name="Adkins N.L."/>
            <person name="Kramer Z.J."/>
            <person name="Montgomery M.T."/>
            <person name="Grubb S.R."/>
            <person name="Warner M.H."/>
            <person name="Bowman C.A."/>
            <person name="Russell D.A."/>
            <person name="Hatfull G.F."/>
        </authorList>
    </citation>
    <scope>NUCLEOTIDE SEQUENCE [LARGE SCALE GENOMIC DNA]</scope>
</reference>
<name>A0A0F6YQ37_9CAUD</name>
<sequence>MAEFLTAQTLADWAKQPAWADSELAGAWLTVASDWIRDNKPGVADDDPAAQIVVFEVARDALLAGDLGPYSAVTKTTGHSSRQVTIDRAEVEKFITPRHRRMLGLGGMPGARGHFPKNDY</sequence>